<evidence type="ECO:0000313" key="3">
    <source>
        <dbReference type="EMBL" id="MFB9104836.1"/>
    </source>
</evidence>
<feature type="signal peptide" evidence="1">
    <location>
        <begin position="1"/>
        <end position="22"/>
    </location>
</feature>
<organism evidence="3 4">
    <name type="scientific">Algibacter miyuki</name>
    <dbReference type="NCBI Taxonomy" id="1306933"/>
    <lineage>
        <taxon>Bacteria</taxon>
        <taxon>Pseudomonadati</taxon>
        <taxon>Bacteroidota</taxon>
        <taxon>Flavobacteriia</taxon>
        <taxon>Flavobacteriales</taxon>
        <taxon>Flavobacteriaceae</taxon>
        <taxon>Algibacter</taxon>
    </lineage>
</organism>
<dbReference type="SUPFAM" id="SSF51126">
    <property type="entry name" value="Pectin lyase-like"/>
    <property type="match status" value="2"/>
</dbReference>
<protein>
    <submittedName>
        <fullName evidence="3">Right-handed parallel beta-helix repeat-containing protein</fullName>
    </submittedName>
</protein>
<keyword evidence="1" id="KW-0732">Signal</keyword>
<gene>
    <name evidence="3" type="ORF">ACFFU1_07990</name>
</gene>
<proteinExistence type="predicted"/>
<feature type="domain" description="Right handed beta helix" evidence="2">
    <location>
        <begin position="258"/>
        <end position="414"/>
    </location>
</feature>
<dbReference type="Gene3D" id="2.160.20.10">
    <property type="entry name" value="Single-stranded right-handed beta-helix, Pectin lyase-like"/>
    <property type="match status" value="1"/>
</dbReference>
<dbReference type="Proteomes" id="UP001589590">
    <property type="component" value="Unassembled WGS sequence"/>
</dbReference>
<dbReference type="InterPro" id="IPR039448">
    <property type="entry name" value="Beta_helix"/>
</dbReference>
<feature type="chain" id="PRO_5045808407" evidence="1">
    <location>
        <begin position="23"/>
        <end position="545"/>
    </location>
</feature>
<evidence type="ECO:0000256" key="1">
    <source>
        <dbReference type="SAM" id="SignalP"/>
    </source>
</evidence>
<evidence type="ECO:0000313" key="4">
    <source>
        <dbReference type="Proteomes" id="UP001589590"/>
    </source>
</evidence>
<evidence type="ECO:0000259" key="2">
    <source>
        <dbReference type="Pfam" id="PF13229"/>
    </source>
</evidence>
<name>A0ABV5GZD8_9FLAO</name>
<keyword evidence="4" id="KW-1185">Reference proteome</keyword>
<dbReference type="Pfam" id="PF13229">
    <property type="entry name" value="Beta_helix"/>
    <property type="match status" value="1"/>
</dbReference>
<dbReference type="RefSeq" id="WP_290273200.1">
    <property type="nucleotide sequence ID" value="NZ_JAUFQP010000013.1"/>
</dbReference>
<dbReference type="EMBL" id="JBHMFA010000005">
    <property type="protein sequence ID" value="MFB9104836.1"/>
    <property type="molecule type" value="Genomic_DNA"/>
</dbReference>
<dbReference type="InterPro" id="IPR011050">
    <property type="entry name" value="Pectin_lyase_fold/virulence"/>
</dbReference>
<dbReference type="InterPro" id="IPR012334">
    <property type="entry name" value="Pectin_lyas_fold"/>
</dbReference>
<sequence length="545" mass="61302">MILKIVKKCSVLFAFIFQFSNAQTTYFVDNLIGVDTNNGTAMATPFKSIAKINQLELKPSDSILFRRGGQWIGNFVPKGSGAKNKRIVIGAYGSGSAPILDAQGRVSKGEIVSYTIQLFNQEYIELRDLKIKNYAVSETPRAYPLKNNITYVYAPKMGIYIEGRDSGTLHDIQLINLEISDVNGDMSTKDNGGVFVEITRDKNISKQVKSNFDGLYVEGCYIHNVDRTGWSNRSVWDRRSLKSSWGETLANGKIHNWYPNTNAVFRNNKFEKAGANALIVRVAKSPLVEHCFFTHNGIKGSGNASFPFNCDDALFQYNEASYTYYNTEADGWDHKPDVDAGGFDSDWNCKNTIIQYNYSHHNGHGGILICNDGSSKTSFNDGTIIRYNIFEDNGHHIVRNSGTTTNTKIYNNVFFAGKMNDSVQLIYHKSWNGYPDKTEYKNNIFYSLGKGNRFEFTESTNNTFEANTFFGNIKNEPEDLAKSKKNPLFKSAVTSGTQWKSYLRFLLKNESSDINQGVKIEGHPMEDFLGNPIKGSPDRGVFENQ</sequence>
<comment type="caution">
    <text evidence="3">The sequence shown here is derived from an EMBL/GenBank/DDBJ whole genome shotgun (WGS) entry which is preliminary data.</text>
</comment>
<reference evidence="3 4" key="1">
    <citation type="submission" date="2024-09" db="EMBL/GenBank/DDBJ databases">
        <authorList>
            <person name="Sun Q."/>
            <person name="Mori K."/>
        </authorList>
    </citation>
    <scope>NUCLEOTIDE SEQUENCE [LARGE SCALE GENOMIC DNA]</scope>
    <source>
        <strain evidence="3 4">CECT 8300</strain>
    </source>
</reference>
<accession>A0ABV5GZD8</accession>